<evidence type="ECO:0000313" key="3">
    <source>
        <dbReference type="Proteomes" id="UP001208131"/>
    </source>
</evidence>
<dbReference type="Gene3D" id="3.50.50.60">
    <property type="entry name" value="FAD/NAD(P)-binding domain"/>
    <property type="match status" value="2"/>
</dbReference>
<evidence type="ECO:0000313" key="2">
    <source>
        <dbReference type="EMBL" id="MCU6704618.1"/>
    </source>
</evidence>
<dbReference type="RefSeq" id="WP_267300281.1">
    <property type="nucleotide sequence ID" value="NZ_JAOQJZ010000001.1"/>
</dbReference>
<protein>
    <submittedName>
        <fullName evidence="2">NAD(P)/FAD-dependent oxidoreductase</fullName>
    </submittedName>
</protein>
<feature type="domain" description="FAD-dependent protein C-terminal" evidence="1">
    <location>
        <begin position="281"/>
        <end position="474"/>
    </location>
</feature>
<reference evidence="2 3" key="1">
    <citation type="journal article" date="2021" name="ISME Commun">
        <title>Automated analysis of genomic sequences facilitates high-throughput and comprehensive description of bacteria.</title>
        <authorList>
            <person name="Hitch T.C.A."/>
        </authorList>
    </citation>
    <scope>NUCLEOTIDE SEQUENCE [LARGE SCALE GENOMIC DNA]</scope>
    <source>
        <strain evidence="2 3">Sanger_31</strain>
    </source>
</reference>
<proteinExistence type="predicted"/>
<dbReference type="InterPro" id="IPR036188">
    <property type="entry name" value="FAD/NAD-bd_sf"/>
</dbReference>
<gene>
    <name evidence="2" type="ORF">OCV57_01590</name>
</gene>
<dbReference type="InterPro" id="IPR049516">
    <property type="entry name" value="FAD-depend_C"/>
</dbReference>
<organism evidence="2 3">
    <name type="scientific">Hominimerdicola aceti</name>
    <dbReference type="NCBI Taxonomy" id="2981726"/>
    <lineage>
        <taxon>Bacteria</taxon>
        <taxon>Bacillati</taxon>
        <taxon>Bacillota</taxon>
        <taxon>Clostridia</taxon>
        <taxon>Eubacteriales</taxon>
        <taxon>Oscillospiraceae</taxon>
        <taxon>Hominimerdicola</taxon>
    </lineage>
</organism>
<name>A0AAE3IE81_9FIRM</name>
<dbReference type="SUPFAM" id="SSF51905">
    <property type="entry name" value="FAD/NAD(P)-binding domain"/>
    <property type="match status" value="1"/>
</dbReference>
<dbReference type="EMBL" id="JAOQJZ010000001">
    <property type="protein sequence ID" value="MCU6704618.1"/>
    <property type="molecule type" value="Genomic_DNA"/>
</dbReference>
<dbReference type="Proteomes" id="UP001208131">
    <property type="component" value="Unassembled WGS sequence"/>
</dbReference>
<dbReference type="PANTHER" id="PTHR42842:SF3">
    <property type="entry name" value="FAD_NAD(P)-BINDING OXIDOREDUCTASE FAMILY PROTEIN"/>
    <property type="match status" value="1"/>
</dbReference>
<dbReference type="PANTHER" id="PTHR42842">
    <property type="entry name" value="FAD/NAD(P)-BINDING OXIDOREDUCTASE"/>
    <property type="match status" value="1"/>
</dbReference>
<accession>A0AAE3IE81</accession>
<sequence>MPIIVNQISSPLNASEQEVISAALKKLGSASKHAIDCEIHKSSLDARKRNDIHFVHSVFVTLDSADLEKKLCEKNTSLTYVERSVYKPVISTKKAEGKVVIAGFGPAGMFAGLALAEQGYRPIILERGSSMEKRTASVQKFWLTGELDTNCNVQFGEGGAGTFSDGKLTTRIKDPLCRYVLERFVDFGAPKEILTKAKPHIGTDNLRNIVTAIRKRIIELGGEVRFDTALTDLAIANGKVQTISAGDKNEKVSAVILAIGHSARDTFELLQCKNIFLEPKPFSVGARIEHKQAAVDESLYGDHAGNPLLPKGEYQLSWRDKNGRGVYTFCMCPGGTVVPSASESGGTVTNGMSEFARDGENANAAVVVAVTPDDFGHCPLDGVAFARSIEQKAYTLTGSYKGAGTTVGGFLDGKPEIAGTVSPTYALGCKATELRDVFPKFVTDMLEGGLQNFSRKMKCFGDKGAMLTAPETRTSSPVRITRNADMVSLSVENLYPCGEGAGYAGGIMSAAVDGLKAAMQIMARQAPCDK</sequence>
<keyword evidence="3" id="KW-1185">Reference proteome</keyword>
<dbReference type="AlphaFoldDB" id="A0AAE3IE81"/>
<dbReference type="InterPro" id="IPR028348">
    <property type="entry name" value="FAD-binding_protein"/>
</dbReference>
<dbReference type="PIRSF" id="PIRSF038984">
    <property type="entry name" value="FAD_binding_protein"/>
    <property type="match status" value="1"/>
</dbReference>
<dbReference type="Pfam" id="PF21688">
    <property type="entry name" value="FAD-depend_C"/>
    <property type="match status" value="1"/>
</dbReference>
<evidence type="ECO:0000259" key="1">
    <source>
        <dbReference type="Pfam" id="PF21688"/>
    </source>
</evidence>
<comment type="caution">
    <text evidence="2">The sequence shown here is derived from an EMBL/GenBank/DDBJ whole genome shotgun (WGS) entry which is preliminary data.</text>
</comment>
<dbReference type="Gene3D" id="3.30.70.2700">
    <property type="match status" value="1"/>
</dbReference>